<evidence type="ECO:0000256" key="3">
    <source>
        <dbReference type="ARBA" id="ARBA00022679"/>
    </source>
</evidence>
<protein>
    <recommendedName>
        <fullName evidence="1">RNA-directed RNA polymerase</fullName>
        <ecNumber evidence="1">2.7.7.48</ecNumber>
    </recommendedName>
    <alternativeName>
        <fullName evidence="7">RNA replicase beta chain</fullName>
    </alternativeName>
</protein>
<dbReference type="InterPro" id="IPR043502">
    <property type="entry name" value="DNA/RNA_pol_sf"/>
</dbReference>
<dbReference type="PROSITE" id="PS50522">
    <property type="entry name" value="RDRP_PHAGE"/>
    <property type="match status" value="1"/>
</dbReference>
<name>A0A514D330_9VIRU</name>
<dbReference type="GO" id="GO:0003968">
    <property type="term" value="F:RNA-directed RNA polymerase activity"/>
    <property type="evidence" value="ECO:0007669"/>
    <property type="project" value="UniProtKB-KW"/>
</dbReference>
<evidence type="ECO:0000256" key="8">
    <source>
        <dbReference type="ARBA" id="ARBA00048744"/>
    </source>
</evidence>
<reference evidence="11" key="1">
    <citation type="submission" date="2019-05" db="EMBL/GenBank/DDBJ databases">
        <title>Metatranscriptomic reconstruction reveals RNA viruses with the potential to shape carbon cycling in soil.</title>
        <authorList>
            <person name="Starr E.P."/>
            <person name="Nuccio E."/>
            <person name="Pett-Ridge J."/>
            <person name="Banfield J.F."/>
            <person name="Firestone M.K."/>
        </authorList>
    </citation>
    <scope>NUCLEOTIDE SEQUENCE</scope>
    <source>
        <strain evidence="11">H2_Rhizo_Litter_49_scaffold_1708</strain>
    </source>
</reference>
<keyword evidence="4" id="KW-0548">Nucleotidyltransferase</keyword>
<keyword evidence="9" id="KW-0460">Magnesium</keyword>
<evidence type="ECO:0000256" key="4">
    <source>
        <dbReference type="ARBA" id="ARBA00022695"/>
    </source>
</evidence>
<sequence>MVKHRRHAPKCANTKMPEGLTEELRMRILALPDNVKTSYLKEECFSKFVSSDTDAPENRRQAAIRKWLSVERDNEATNERLLLTPAEYNILPRVPFDRFVTFCQSMIVSIIGETAPLESLIGSFSGGASTSRPRTESYPASKYLGKAHATARCLDLFSTLVDELPGWLAAEPISPEIVSGNVLFTVPKKTDIDRVACKEPDLNMFIQKGIGSHFRECLRRIGINLNDQSINRSLARTGSISRELATFDLSSASDSVTTGLVQLLLPECWFTLLDSVRSHVTVIDGEEHRNEMFSSMGNGFTFELESLLFYTLTRAIAYFRGSRGIVSVYGDDIICPVGISTYLPFVFSYFGFSVNPDKSFVEGPLRESCGGHYYDGYDITPFYVKKPIVTLLDVIDVANKVRQWATEGLSSILNPEVDDLWTWLASHIPSRLWGGDDTNSKYQLVAYAPSSHRLVEQTIRKDNGTGGYYHWLNATWERTDLRDGVNTSFRSVSKSVYRLRKVRHSAVPALPTLFLSELRQQPSMVTSDCDQSA</sequence>
<dbReference type="Pfam" id="PF03431">
    <property type="entry name" value="RNA_replicase_B"/>
    <property type="match status" value="1"/>
</dbReference>
<evidence type="ECO:0000256" key="5">
    <source>
        <dbReference type="ARBA" id="ARBA00022741"/>
    </source>
</evidence>
<dbReference type="GO" id="GO:0046872">
    <property type="term" value="F:metal ion binding"/>
    <property type="evidence" value="ECO:0007669"/>
    <property type="project" value="UniProtKB-KW"/>
</dbReference>
<dbReference type="SUPFAM" id="SSF56672">
    <property type="entry name" value="DNA/RNA polymerases"/>
    <property type="match status" value="1"/>
</dbReference>
<dbReference type="EMBL" id="MN033783">
    <property type="protein sequence ID" value="QDH88008.1"/>
    <property type="molecule type" value="Genomic_RNA"/>
</dbReference>
<evidence type="ECO:0000256" key="2">
    <source>
        <dbReference type="ARBA" id="ARBA00022484"/>
    </source>
</evidence>
<evidence type="ECO:0000256" key="1">
    <source>
        <dbReference type="ARBA" id="ARBA00012494"/>
    </source>
</evidence>
<gene>
    <name evidence="11" type="ORF">H2RhizoLitter491708_000001</name>
</gene>
<feature type="binding site" evidence="9">
    <location>
        <position position="248"/>
    </location>
    <ligand>
        <name>Mg(2+)</name>
        <dbReference type="ChEBI" id="CHEBI:18420"/>
        <label>2</label>
    </ligand>
</feature>
<evidence type="ECO:0000313" key="11">
    <source>
        <dbReference type="EMBL" id="QDH88008.1"/>
    </source>
</evidence>
<feature type="binding site" evidence="9">
    <location>
        <position position="331"/>
    </location>
    <ligand>
        <name>Mg(2+)</name>
        <dbReference type="ChEBI" id="CHEBI:18420"/>
        <label>2</label>
    </ligand>
</feature>
<dbReference type="GO" id="GO:0039694">
    <property type="term" value="P:viral RNA genome replication"/>
    <property type="evidence" value="ECO:0007669"/>
    <property type="project" value="InterPro"/>
</dbReference>
<feature type="domain" description="RdRp catalytic" evidence="10">
    <location>
        <begin position="233"/>
        <end position="363"/>
    </location>
</feature>
<accession>A0A514D330</accession>
<feature type="binding site" evidence="9">
    <location>
        <position position="332"/>
    </location>
    <ligand>
        <name>Mg(2+)</name>
        <dbReference type="ChEBI" id="CHEBI:18420"/>
        <label>2</label>
    </ligand>
</feature>
<keyword evidence="3" id="KW-0808">Transferase</keyword>
<dbReference type="GO" id="GO:0000166">
    <property type="term" value="F:nucleotide binding"/>
    <property type="evidence" value="ECO:0007669"/>
    <property type="project" value="UniProtKB-KW"/>
</dbReference>
<organism evidence="11">
    <name type="scientific">Leviviridae sp</name>
    <dbReference type="NCBI Taxonomy" id="2027243"/>
    <lineage>
        <taxon>Viruses</taxon>
        <taxon>Riboviria</taxon>
        <taxon>Orthornavirae</taxon>
        <taxon>Lenarviricota</taxon>
        <taxon>Leviviricetes</taxon>
        <taxon>Norzivirales</taxon>
        <taxon>Fiersviridae</taxon>
    </lineage>
</organism>
<evidence type="ECO:0000256" key="9">
    <source>
        <dbReference type="PIRSR" id="PIRSR605093-1"/>
    </source>
</evidence>
<evidence type="ECO:0000256" key="6">
    <source>
        <dbReference type="ARBA" id="ARBA00022953"/>
    </source>
</evidence>
<proteinExistence type="predicted"/>
<keyword evidence="9" id="KW-0479">Metal-binding</keyword>
<comment type="catalytic activity">
    <reaction evidence="8">
        <text>RNA(n) + a ribonucleoside 5'-triphosphate = RNA(n+1) + diphosphate</text>
        <dbReference type="Rhea" id="RHEA:21248"/>
        <dbReference type="Rhea" id="RHEA-COMP:14527"/>
        <dbReference type="Rhea" id="RHEA-COMP:17342"/>
        <dbReference type="ChEBI" id="CHEBI:33019"/>
        <dbReference type="ChEBI" id="CHEBI:61557"/>
        <dbReference type="ChEBI" id="CHEBI:140395"/>
        <dbReference type="EC" id="2.7.7.48"/>
    </reaction>
</comment>
<evidence type="ECO:0000256" key="7">
    <source>
        <dbReference type="ARBA" id="ARBA00030248"/>
    </source>
</evidence>
<comment type="cofactor">
    <cofactor evidence="9">
        <name>Mg(2+)</name>
        <dbReference type="ChEBI" id="CHEBI:18420"/>
    </cofactor>
    <text evidence="9">Binds 2 Mg(2+) per subunit.</text>
</comment>
<dbReference type="EC" id="2.7.7.48" evidence="1"/>
<dbReference type="InterPro" id="IPR005093">
    <property type="entry name" value="RNArep_beta"/>
</dbReference>
<keyword evidence="5" id="KW-0547">Nucleotide-binding</keyword>
<evidence type="ECO:0000259" key="10">
    <source>
        <dbReference type="PROSITE" id="PS50522"/>
    </source>
</evidence>
<keyword evidence="2 11" id="KW-0696">RNA-directed RNA polymerase</keyword>
<dbReference type="InterPro" id="IPR007096">
    <property type="entry name" value="RNA-dir_Rpol_cat_phage"/>
</dbReference>
<keyword evidence="6" id="KW-0693">Viral RNA replication</keyword>